<comment type="caution">
    <text evidence="3">The sequence shown here is derived from an EMBL/GenBank/DDBJ whole genome shotgun (WGS) entry which is preliminary data.</text>
</comment>
<reference evidence="3" key="2">
    <citation type="submission" date="2020-06" db="EMBL/GenBank/DDBJ databases">
        <authorList>
            <person name="Sheffer M."/>
        </authorList>
    </citation>
    <scope>NUCLEOTIDE SEQUENCE</scope>
</reference>
<accession>A0A8T0FYN6</accession>
<protein>
    <submittedName>
        <fullName evidence="3">Uncharacterized protein</fullName>
    </submittedName>
</protein>
<dbReference type="AlphaFoldDB" id="A0A8T0FYN6"/>
<name>A0A8T0FYN6_ARGBR</name>
<evidence type="ECO:0000313" key="4">
    <source>
        <dbReference type="Proteomes" id="UP000807504"/>
    </source>
</evidence>
<sequence length="208" mass="23223">MMLEYGVVTLAILFLTVSSAPLIRNGEYIVPNDTAQCANDLIDWCQGMTYPKKGAGISMMSVSISEPSGMVRYFCVSDSEGTNCTKNGESWIACSNDNQFSYKGKPITKDSSDGTEEGICKTADMAFNNLFIQNLAVDNTTLNEEVEKGMEMMFKQLAIVKEQMEAMTKWFNNLFRPGFPYDFDDPMSPGDTSSPQGKNQIEREEKKR</sequence>
<evidence type="ECO:0000313" key="3">
    <source>
        <dbReference type="EMBL" id="KAF8794699.1"/>
    </source>
</evidence>
<dbReference type="OMA" id="GTNCTKN"/>
<reference evidence="3" key="1">
    <citation type="journal article" date="2020" name="bioRxiv">
        <title>Chromosome-level reference genome of the European wasp spider Argiope bruennichi: a resource for studies on range expansion and evolutionary adaptation.</title>
        <authorList>
            <person name="Sheffer M.M."/>
            <person name="Hoppe A."/>
            <person name="Krehenwinkel H."/>
            <person name="Uhl G."/>
            <person name="Kuss A.W."/>
            <person name="Jensen L."/>
            <person name="Jensen C."/>
            <person name="Gillespie R.G."/>
            <person name="Hoff K.J."/>
            <person name="Prost S."/>
        </authorList>
    </citation>
    <scope>NUCLEOTIDE SEQUENCE</scope>
</reference>
<feature type="compositionally biased region" description="Polar residues" evidence="1">
    <location>
        <begin position="190"/>
        <end position="199"/>
    </location>
</feature>
<evidence type="ECO:0000256" key="1">
    <source>
        <dbReference type="SAM" id="MobiDB-lite"/>
    </source>
</evidence>
<dbReference type="Proteomes" id="UP000807504">
    <property type="component" value="Unassembled WGS sequence"/>
</dbReference>
<proteinExistence type="predicted"/>
<feature type="chain" id="PRO_5035817533" evidence="2">
    <location>
        <begin position="20"/>
        <end position="208"/>
    </location>
</feature>
<evidence type="ECO:0000256" key="2">
    <source>
        <dbReference type="SAM" id="SignalP"/>
    </source>
</evidence>
<dbReference type="OrthoDB" id="6412418at2759"/>
<keyword evidence="2" id="KW-0732">Signal</keyword>
<dbReference type="EMBL" id="JABXBU010000002">
    <property type="protein sequence ID" value="KAF8794699.1"/>
    <property type="molecule type" value="Genomic_DNA"/>
</dbReference>
<gene>
    <name evidence="3" type="ORF">HNY73_002648</name>
</gene>
<organism evidence="3 4">
    <name type="scientific">Argiope bruennichi</name>
    <name type="common">Wasp spider</name>
    <name type="synonym">Aranea bruennichi</name>
    <dbReference type="NCBI Taxonomy" id="94029"/>
    <lineage>
        <taxon>Eukaryota</taxon>
        <taxon>Metazoa</taxon>
        <taxon>Ecdysozoa</taxon>
        <taxon>Arthropoda</taxon>
        <taxon>Chelicerata</taxon>
        <taxon>Arachnida</taxon>
        <taxon>Araneae</taxon>
        <taxon>Araneomorphae</taxon>
        <taxon>Entelegynae</taxon>
        <taxon>Araneoidea</taxon>
        <taxon>Araneidae</taxon>
        <taxon>Argiope</taxon>
    </lineage>
</organism>
<feature type="signal peptide" evidence="2">
    <location>
        <begin position="1"/>
        <end position="19"/>
    </location>
</feature>
<keyword evidence="4" id="KW-1185">Reference proteome</keyword>
<feature type="region of interest" description="Disordered" evidence="1">
    <location>
        <begin position="182"/>
        <end position="208"/>
    </location>
</feature>